<organism evidence="8 9">
    <name type="scientific">Aphanomyces stellatus</name>
    <dbReference type="NCBI Taxonomy" id="120398"/>
    <lineage>
        <taxon>Eukaryota</taxon>
        <taxon>Sar</taxon>
        <taxon>Stramenopiles</taxon>
        <taxon>Oomycota</taxon>
        <taxon>Saprolegniomycetes</taxon>
        <taxon>Saprolegniales</taxon>
        <taxon>Verrucalvaceae</taxon>
        <taxon>Aphanomyces</taxon>
    </lineage>
</organism>
<dbReference type="EMBL" id="VJMH01005446">
    <property type="protein sequence ID" value="KAF0695883.1"/>
    <property type="molecule type" value="Genomic_DNA"/>
</dbReference>
<reference evidence="8 9" key="1">
    <citation type="submission" date="2019-03" db="EMBL/GenBank/DDBJ databases">
        <authorList>
            <person name="Gaulin E."/>
            <person name="Dumas B."/>
        </authorList>
    </citation>
    <scope>NUCLEOTIDE SEQUENCE [LARGE SCALE GENOMIC DNA]</scope>
    <source>
        <strain evidence="8">CBS 568.67</strain>
    </source>
</reference>
<dbReference type="Pfam" id="PF23489">
    <property type="entry name" value="V-ATPase_su_f"/>
    <property type="match status" value="1"/>
</dbReference>
<dbReference type="GO" id="GO:0016020">
    <property type="term" value="C:membrane"/>
    <property type="evidence" value="ECO:0007669"/>
    <property type="project" value="UniProtKB-SubCell"/>
</dbReference>
<protein>
    <submittedName>
        <fullName evidence="8">Aste57867_13323 protein</fullName>
    </submittedName>
</protein>
<keyword evidence="4 6" id="KW-0472">Membrane</keyword>
<evidence type="ECO:0000256" key="3">
    <source>
        <dbReference type="ARBA" id="ARBA00022989"/>
    </source>
</evidence>
<feature type="region of interest" description="Disordered" evidence="5">
    <location>
        <begin position="129"/>
        <end position="154"/>
    </location>
</feature>
<dbReference type="OrthoDB" id="67317at2759"/>
<keyword evidence="9" id="KW-1185">Reference proteome</keyword>
<evidence type="ECO:0000313" key="7">
    <source>
        <dbReference type="EMBL" id="KAF0695883.1"/>
    </source>
</evidence>
<keyword evidence="2 6" id="KW-0812">Transmembrane</keyword>
<evidence type="ECO:0000256" key="2">
    <source>
        <dbReference type="ARBA" id="ARBA00022692"/>
    </source>
</evidence>
<reference evidence="7" key="2">
    <citation type="submission" date="2019-06" db="EMBL/GenBank/DDBJ databases">
        <title>Genomics analysis of Aphanomyces spp. identifies a new class of oomycete effector associated with host adaptation.</title>
        <authorList>
            <person name="Gaulin E."/>
        </authorList>
    </citation>
    <scope>NUCLEOTIDE SEQUENCE</scope>
    <source>
        <strain evidence="7">CBS 578.67</strain>
    </source>
</reference>
<proteinExistence type="predicted"/>
<comment type="subcellular location">
    <subcellularLocation>
        <location evidence="1">Membrane</location>
    </subcellularLocation>
</comment>
<dbReference type="Proteomes" id="UP000332933">
    <property type="component" value="Unassembled WGS sequence"/>
</dbReference>
<feature type="transmembrane region" description="Helical" evidence="6">
    <location>
        <begin position="44"/>
        <end position="67"/>
    </location>
</feature>
<name>A0A485KZV8_9STRA</name>
<evidence type="ECO:0000313" key="9">
    <source>
        <dbReference type="Proteomes" id="UP000332933"/>
    </source>
</evidence>
<evidence type="ECO:0000256" key="4">
    <source>
        <dbReference type="ARBA" id="ARBA00023136"/>
    </source>
</evidence>
<gene>
    <name evidence="8" type="primary">Aste57867_13323</name>
    <name evidence="7" type="ORF">As57867_013274</name>
    <name evidence="8" type="ORF">ASTE57867_13323</name>
</gene>
<accession>A0A485KZV8</accession>
<dbReference type="AlphaFoldDB" id="A0A485KZV8"/>
<evidence type="ECO:0000256" key="5">
    <source>
        <dbReference type="SAM" id="MobiDB-lite"/>
    </source>
</evidence>
<evidence type="ECO:0000256" key="1">
    <source>
        <dbReference type="ARBA" id="ARBA00004370"/>
    </source>
</evidence>
<keyword evidence="3 6" id="KW-1133">Transmembrane helix</keyword>
<evidence type="ECO:0000313" key="8">
    <source>
        <dbReference type="EMBL" id="VFT90162.1"/>
    </source>
</evidence>
<evidence type="ECO:0000256" key="6">
    <source>
        <dbReference type="SAM" id="Phobius"/>
    </source>
</evidence>
<sequence length="154" mass="16491">MKEGCLQCCSGLSAVGVVFLSAMSIILSKQPQYIRGFHHDHAPHAHSSCAVAAVLYAVTFAGCTYALRQLNAAKLSKYGVKVVSSDEFDPLQKTNASADDDEADYKVRQVGGGVISALKSQLKNAKVMHSDEMHSLIQGDGNSSPRKPKPRKGD</sequence>
<dbReference type="InterPro" id="IPR056552">
    <property type="entry name" value="Ribonucl_Kappa"/>
</dbReference>
<dbReference type="EMBL" id="CAADRA010005467">
    <property type="protein sequence ID" value="VFT90162.1"/>
    <property type="molecule type" value="Genomic_DNA"/>
</dbReference>